<evidence type="ECO:0000313" key="2">
    <source>
        <dbReference type="EMBL" id="GGH02586.1"/>
    </source>
</evidence>
<dbReference type="Pfam" id="PF13646">
    <property type="entry name" value="HEAT_2"/>
    <property type="match status" value="1"/>
</dbReference>
<keyword evidence="1" id="KW-0812">Transmembrane</keyword>
<keyword evidence="3" id="KW-1185">Reference proteome</keyword>
<organism evidence="2 3">
    <name type="scientific">Polaribacter pacificus</name>
    <dbReference type="NCBI Taxonomy" id="1775173"/>
    <lineage>
        <taxon>Bacteria</taxon>
        <taxon>Pseudomonadati</taxon>
        <taxon>Bacteroidota</taxon>
        <taxon>Flavobacteriia</taxon>
        <taxon>Flavobacteriales</taxon>
        <taxon>Flavobacteriaceae</taxon>
    </lineage>
</organism>
<dbReference type="Gene3D" id="1.25.10.10">
    <property type="entry name" value="Leucine-rich Repeat Variant"/>
    <property type="match status" value="1"/>
</dbReference>
<comment type="caution">
    <text evidence="2">The sequence shown here is derived from an EMBL/GenBank/DDBJ whole genome shotgun (WGS) entry which is preliminary data.</text>
</comment>
<dbReference type="AlphaFoldDB" id="A0A917I270"/>
<accession>A0A917I270</accession>
<dbReference type="InterPro" id="IPR016024">
    <property type="entry name" value="ARM-type_fold"/>
</dbReference>
<keyword evidence="1" id="KW-0472">Membrane</keyword>
<evidence type="ECO:0008006" key="4">
    <source>
        <dbReference type="Google" id="ProtNLM"/>
    </source>
</evidence>
<gene>
    <name evidence="2" type="ORF">GCM10011416_21740</name>
</gene>
<dbReference type="SUPFAM" id="SSF48371">
    <property type="entry name" value="ARM repeat"/>
    <property type="match status" value="1"/>
</dbReference>
<dbReference type="InterPro" id="IPR011989">
    <property type="entry name" value="ARM-like"/>
</dbReference>
<reference evidence="2" key="1">
    <citation type="journal article" date="2014" name="Int. J. Syst. Evol. Microbiol.">
        <title>Complete genome sequence of Corynebacterium casei LMG S-19264T (=DSM 44701T), isolated from a smear-ripened cheese.</title>
        <authorList>
            <consortium name="US DOE Joint Genome Institute (JGI-PGF)"/>
            <person name="Walter F."/>
            <person name="Albersmeier A."/>
            <person name="Kalinowski J."/>
            <person name="Ruckert C."/>
        </authorList>
    </citation>
    <scope>NUCLEOTIDE SEQUENCE</scope>
    <source>
        <strain evidence="2">CGMCC 1.15763</strain>
    </source>
</reference>
<proteinExistence type="predicted"/>
<keyword evidence="1" id="KW-1133">Transmembrane helix</keyword>
<feature type="transmembrane region" description="Helical" evidence="1">
    <location>
        <begin position="44"/>
        <end position="64"/>
    </location>
</feature>
<dbReference type="EMBL" id="BMJW01000003">
    <property type="protein sequence ID" value="GGH02586.1"/>
    <property type="molecule type" value="Genomic_DNA"/>
</dbReference>
<protein>
    <recommendedName>
        <fullName evidence="4">HEAT repeat-containing protein</fullName>
    </recommendedName>
</protein>
<evidence type="ECO:0000313" key="3">
    <source>
        <dbReference type="Proteomes" id="UP000633278"/>
    </source>
</evidence>
<dbReference type="Proteomes" id="UP000633278">
    <property type="component" value="Unassembled WGS sequence"/>
</dbReference>
<evidence type="ECO:0000256" key="1">
    <source>
        <dbReference type="SAM" id="Phobius"/>
    </source>
</evidence>
<sequence length="202" mass="23092">MNLKEHIQQHKNQFDSEEMSARSEVLFKERLQTSRQQPKKSKVVYLRLIAVAASFVLVLSIFFWNQNSVANSKTSEVLAFLNNESAGKRLEGVYKFDDEFKNEDSKIINTLIDILHNDANANVKIATIDALLKFPSNDTVRTNLIAALKKEKTPLVQIKIIKSLSFLRENRAQKSLEELIDNEQTFPIVKSNALLAMNQLKE</sequence>
<dbReference type="RefSeq" id="WP_188599377.1">
    <property type="nucleotide sequence ID" value="NZ_BMJW01000003.1"/>
</dbReference>
<name>A0A917I270_9FLAO</name>
<reference evidence="2" key="2">
    <citation type="submission" date="2020-09" db="EMBL/GenBank/DDBJ databases">
        <authorList>
            <person name="Sun Q."/>
            <person name="Zhou Y."/>
        </authorList>
    </citation>
    <scope>NUCLEOTIDE SEQUENCE</scope>
    <source>
        <strain evidence="2">CGMCC 1.15763</strain>
    </source>
</reference>